<evidence type="ECO:0000256" key="1">
    <source>
        <dbReference type="ARBA" id="ARBA00001962"/>
    </source>
</evidence>
<organism evidence="2 3">
    <name type="scientific">Fistulifera solaris</name>
    <name type="common">Oleaginous diatom</name>
    <dbReference type="NCBI Taxonomy" id="1519565"/>
    <lineage>
        <taxon>Eukaryota</taxon>
        <taxon>Sar</taxon>
        <taxon>Stramenopiles</taxon>
        <taxon>Ochrophyta</taxon>
        <taxon>Bacillariophyta</taxon>
        <taxon>Bacillariophyceae</taxon>
        <taxon>Bacillariophycidae</taxon>
        <taxon>Naviculales</taxon>
        <taxon>Naviculaceae</taxon>
        <taxon>Fistulifera</taxon>
    </lineage>
</organism>
<dbReference type="Gene3D" id="2.60.120.620">
    <property type="entry name" value="q2cbj1_9rhob like domain"/>
    <property type="match status" value="1"/>
</dbReference>
<evidence type="ECO:0000313" key="3">
    <source>
        <dbReference type="Proteomes" id="UP000198406"/>
    </source>
</evidence>
<dbReference type="GO" id="GO:0016491">
    <property type="term" value="F:oxidoreductase activity"/>
    <property type="evidence" value="ECO:0007669"/>
    <property type="project" value="UniProtKB-ARBA"/>
</dbReference>
<comment type="caution">
    <text evidence="2">The sequence shown here is derived from an EMBL/GenBank/DDBJ whole genome shotgun (WGS) entry which is preliminary data.</text>
</comment>
<dbReference type="PANTHER" id="PTHR20883:SF48">
    <property type="entry name" value="ECTOINE DIOXYGENASE"/>
    <property type="match status" value="1"/>
</dbReference>
<proteinExistence type="predicted"/>
<protein>
    <recommendedName>
        <fullName evidence="4">Phytanoyl-CoA dioxygenase</fullName>
    </recommendedName>
</protein>
<dbReference type="InParanoid" id="A0A1Z5JH72"/>
<dbReference type="PANTHER" id="PTHR20883">
    <property type="entry name" value="PHYTANOYL-COA DIOXYGENASE DOMAIN CONTAINING 1"/>
    <property type="match status" value="1"/>
</dbReference>
<accession>A0A1Z5JH72</accession>
<evidence type="ECO:0000313" key="2">
    <source>
        <dbReference type="EMBL" id="GAX13242.1"/>
    </source>
</evidence>
<evidence type="ECO:0008006" key="4">
    <source>
        <dbReference type="Google" id="ProtNLM"/>
    </source>
</evidence>
<dbReference type="GO" id="GO:0046872">
    <property type="term" value="F:metal ion binding"/>
    <property type="evidence" value="ECO:0007669"/>
    <property type="project" value="UniProtKB-ARBA"/>
</dbReference>
<gene>
    <name evidence="2" type="ORF">FisN_17Hu177</name>
</gene>
<comment type="cofactor">
    <cofactor evidence="1">
        <name>Fe cation</name>
        <dbReference type="ChEBI" id="CHEBI:24875"/>
    </cofactor>
</comment>
<dbReference type="SUPFAM" id="SSF51197">
    <property type="entry name" value="Clavaminate synthase-like"/>
    <property type="match status" value="1"/>
</dbReference>
<name>A0A1Z5JH72_FISSO</name>
<dbReference type="EMBL" id="BDSP01000061">
    <property type="protein sequence ID" value="GAX13242.1"/>
    <property type="molecule type" value="Genomic_DNA"/>
</dbReference>
<dbReference type="Pfam" id="PF05721">
    <property type="entry name" value="PhyH"/>
    <property type="match status" value="1"/>
</dbReference>
<sequence>MKESHALLEYISDEETMASADEALRELLGITSLDVKDDSSCGDDGELPSKESVEALGDISDDFIQQIVDTYDLKEQYKITSVCVFPPELSIPAFIMRKLTEELVWSSDSRVMDKTYETIQVLTNDKSSGESIIEERRKLTRLENFVDSQKDWDILCNNYLRRCVSAALGMPQVLYKEKLNLKPPGGSGFAPHLDNPSLRIALGDNGPKDFVTVMVAIDNMTSSNGCLRLAKGEWSEENACAVILPEENGSPDASGRAGAIPLEIAETLNFEDLECPGGTIAIFNGWLPHRSSANSSPFPRRAVFLTYNAASDGMFHAAYYERMRKLRSEWRQRVGLSQNCDSDEKAELDALSTIPRI</sequence>
<dbReference type="InterPro" id="IPR008775">
    <property type="entry name" value="Phytyl_CoA_dOase-like"/>
</dbReference>
<keyword evidence="3" id="KW-1185">Reference proteome</keyword>
<reference evidence="2 3" key="1">
    <citation type="journal article" date="2015" name="Plant Cell">
        <title>Oil accumulation by the oleaginous diatom Fistulifera solaris as revealed by the genome and transcriptome.</title>
        <authorList>
            <person name="Tanaka T."/>
            <person name="Maeda Y."/>
            <person name="Veluchamy A."/>
            <person name="Tanaka M."/>
            <person name="Abida H."/>
            <person name="Marechal E."/>
            <person name="Bowler C."/>
            <person name="Muto M."/>
            <person name="Sunaga Y."/>
            <person name="Tanaka M."/>
            <person name="Yoshino T."/>
            <person name="Taniguchi T."/>
            <person name="Fukuda Y."/>
            <person name="Nemoto M."/>
            <person name="Matsumoto M."/>
            <person name="Wong P.S."/>
            <person name="Aburatani S."/>
            <person name="Fujibuchi W."/>
        </authorList>
    </citation>
    <scope>NUCLEOTIDE SEQUENCE [LARGE SCALE GENOMIC DNA]</scope>
    <source>
        <strain evidence="2 3">JPCC DA0580</strain>
    </source>
</reference>
<dbReference type="AlphaFoldDB" id="A0A1Z5JH72"/>
<dbReference type="OrthoDB" id="445007at2759"/>
<dbReference type="Proteomes" id="UP000198406">
    <property type="component" value="Unassembled WGS sequence"/>
</dbReference>